<dbReference type="GeneID" id="19123772"/>
<dbReference type="AlphaFoldDB" id="W6ZAI4"/>
<feature type="transmembrane region" description="Helical" evidence="1">
    <location>
        <begin position="102"/>
        <end position="123"/>
    </location>
</feature>
<keyword evidence="1" id="KW-1133">Transmembrane helix</keyword>
<dbReference type="RefSeq" id="XP_007686454.1">
    <property type="nucleotide sequence ID" value="XM_007688264.1"/>
</dbReference>
<dbReference type="Proteomes" id="UP000054032">
    <property type="component" value="Unassembled WGS sequence"/>
</dbReference>
<dbReference type="EMBL" id="KI963958">
    <property type="protein sequence ID" value="EUC46995.1"/>
    <property type="molecule type" value="Genomic_DNA"/>
</dbReference>
<protein>
    <submittedName>
        <fullName evidence="2">Uncharacterized protein</fullName>
    </submittedName>
</protein>
<dbReference type="HOGENOM" id="CLU_1778898_0_0_1"/>
<evidence type="ECO:0000313" key="3">
    <source>
        <dbReference type="Proteomes" id="UP000054032"/>
    </source>
</evidence>
<gene>
    <name evidence="2" type="ORF">COCMIDRAFT_3990</name>
</gene>
<dbReference type="KEGG" id="bor:COCMIDRAFT_3990"/>
<reference evidence="2 3" key="1">
    <citation type="journal article" date="2013" name="PLoS Genet.">
        <title>Comparative genome structure, secondary metabolite, and effector coding capacity across Cochliobolus pathogens.</title>
        <authorList>
            <person name="Condon B.J."/>
            <person name="Leng Y."/>
            <person name="Wu D."/>
            <person name="Bushley K.E."/>
            <person name="Ohm R.A."/>
            <person name="Otillar R."/>
            <person name="Martin J."/>
            <person name="Schackwitz W."/>
            <person name="Grimwood J."/>
            <person name="MohdZainudin N."/>
            <person name="Xue C."/>
            <person name="Wang R."/>
            <person name="Manning V.A."/>
            <person name="Dhillon B."/>
            <person name="Tu Z.J."/>
            <person name="Steffenson B.J."/>
            <person name="Salamov A."/>
            <person name="Sun H."/>
            <person name="Lowry S."/>
            <person name="LaButti K."/>
            <person name="Han J."/>
            <person name="Copeland A."/>
            <person name="Lindquist E."/>
            <person name="Barry K."/>
            <person name="Schmutz J."/>
            <person name="Baker S.E."/>
            <person name="Ciuffetti L.M."/>
            <person name="Grigoriev I.V."/>
            <person name="Zhong S."/>
            <person name="Turgeon B.G."/>
        </authorList>
    </citation>
    <scope>NUCLEOTIDE SEQUENCE [LARGE SCALE GENOMIC DNA]</scope>
    <source>
        <strain evidence="2 3">ATCC 44560</strain>
    </source>
</reference>
<name>W6ZAI4_COCMI</name>
<evidence type="ECO:0000256" key="1">
    <source>
        <dbReference type="SAM" id="Phobius"/>
    </source>
</evidence>
<proteinExistence type="predicted"/>
<keyword evidence="1" id="KW-0812">Transmembrane</keyword>
<keyword evidence="3" id="KW-1185">Reference proteome</keyword>
<keyword evidence="1" id="KW-0472">Membrane</keyword>
<organism evidence="2 3">
    <name type="scientific">Bipolaris oryzae ATCC 44560</name>
    <dbReference type="NCBI Taxonomy" id="930090"/>
    <lineage>
        <taxon>Eukaryota</taxon>
        <taxon>Fungi</taxon>
        <taxon>Dikarya</taxon>
        <taxon>Ascomycota</taxon>
        <taxon>Pezizomycotina</taxon>
        <taxon>Dothideomycetes</taxon>
        <taxon>Pleosporomycetidae</taxon>
        <taxon>Pleosporales</taxon>
        <taxon>Pleosporineae</taxon>
        <taxon>Pleosporaceae</taxon>
        <taxon>Bipolaris</taxon>
    </lineage>
</organism>
<sequence length="152" mass="15857">MPSSIHNQNEPLLPGKLANEREPMNARSDVVIKALALLRIGFGVSCLLAPRFTFGLFRIDVPAAYAVLPRLFGGREIMLGELLLTAGNNKLPDGGRREIKRALWAGIGADIIDFGCALFGSAIGTSSKASTALVAGGAVVSIIVGAVGMRGL</sequence>
<accession>W6ZAI4</accession>
<evidence type="ECO:0000313" key="2">
    <source>
        <dbReference type="EMBL" id="EUC46995.1"/>
    </source>
</evidence>
<feature type="transmembrane region" description="Helical" evidence="1">
    <location>
        <begin position="129"/>
        <end position="149"/>
    </location>
</feature>
<dbReference type="eggNOG" id="ENOG502SZ2M">
    <property type="taxonomic scope" value="Eukaryota"/>
</dbReference>
<dbReference type="OrthoDB" id="4160064at2759"/>